<dbReference type="Proteomes" id="UP000664203">
    <property type="component" value="Unassembled WGS sequence"/>
</dbReference>
<name>A0A8H3EAG3_9LECA</name>
<dbReference type="InterPro" id="IPR017968">
    <property type="entry name" value="Acylphosphatase_CS"/>
</dbReference>
<dbReference type="PROSITE" id="PS51160">
    <property type="entry name" value="ACYLPHOSPHATASE_3"/>
    <property type="match status" value="1"/>
</dbReference>
<dbReference type="PRINTS" id="PR00112">
    <property type="entry name" value="ACYLPHPHTASE"/>
</dbReference>
<evidence type="ECO:0000256" key="3">
    <source>
        <dbReference type="ARBA" id="ARBA00022801"/>
    </source>
</evidence>
<feature type="domain" description="Acylphosphatase-like" evidence="7">
    <location>
        <begin position="5"/>
        <end position="94"/>
    </location>
</feature>
<keyword evidence="3 5" id="KW-0378">Hydrolase</keyword>
<evidence type="ECO:0000256" key="4">
    <source>
        <dbReference type="ARBA" id="ARBA00047645"/>
    </source>
</evidence>
<evidence type="ECO:0000313" key="9">
    <source>
        <dbReference type="Proteomes" id="UP000664203"/>
    </source>
</evidence>
<dbReference type="Pfam" id="PF00708">
    <property type="entry name" value="Acylphosphatase"/>
    <property type="match status" value="1"/>
</dbReference>
<feature type="active site" evidence="5">
    <location>
        <position position="38"/>
    </location>
</feature>
<dbReference type="AlphaFoldDB" id="A0A8H3EAG3"/>
<evidence type="ECO:0000259" key="7">
    <source>
        <dbReference type="PROSITE" id="PS51160"/>
    </source>
</evidence>
<dbReference type="PANTHER" id="PTHR10029:SF3">
    <property type="entry name" value="ACYLPHOSPHATASE-RELATED"/>
    <property type="match status" value="1"/>
</dbReference>
<evidence type="ECO:0000256" key="2">
    <source>
        <dbReference type="ARBA" id="ARBA00012150"/>
    </source>
</evidence>
<dbReference type="InterPro" id="IPR036046">
    <property type="entry name" value="Acylphosphatase-like_dom_sf"/>
</dbReference>
<comment type="caution">
    <text evidence="8">The sequence shown here is derived from an EMBL/GenBank/DDBJ whole genome shotgun (WGS) entry which is preliminary data.</text>
</comment>
<dbReference type="InterPro" id="IPR020456">
    <property type="entry name" value="Acylphosphatase"/>
</dbReference>
<dbReference type="GO" id="GO:0003998">
    <property type="term" value="F:acylphosphatase activity"/>
    <property type="evidence" value="ECO:0007669"/>
    <property type="project" value="UniProtKB-EC"/>
</dbReference>
<evidence type="ECO:0000313" key="8">
    <source>
        <dbReference type="EMBL" id="CAF9902869.1"/>
    </source>
</evidence>
<dbReference type="EMBL" id="CAJPDR010000001">
    <property type="protein sequence ID" value="CAF9902869.1"/>
    <property type="molecule type" value="Genomic_DNA"/>
</dbReference>
<sequence length="133" mass="14780">MSQQRISYTVHGTVQGVNFRSFAQTKAKSLNLTGFVTNTSDNKVAGEAQGSEDSIKSFLKELNDGPRAAHVVKLEKEEIKEKVRPFRSDFFLLGYKSRVTACIGETKGSFCSSELFYRLGSWLEEAILTANCT</sequence>
<evidence type="ECO:0000256" key="6">
    <source>
        <dbReference type="RuleBase" id="RU004168"/>
    </source>
</evidence>
<dbReference type="PROSITE" id="PS00150">
    <property type="entry name" value="ACYLPHOSPHATASE_1"/>
    <property type="match status" value="1"/>
</dbReference>
<organism evidence="8 9">
    <name type="scientific">Alectoria fallacina</name>
    <dbReference type="NCBI Taxonomy" id="1903189"/>
    <lineage>
        <taxon>Eukaryota</taxon>
        <taxon>Fungi</taxon>
        <taxon>Dikarya</taxon>
        <taxon>Ascomycota</taxon>
        <taxon>Pezizomycotina</taxon>
        <taxon>Lecanoromycetes</taxon>
        <taxon>OSLEUM clade</taxon>
        <taxon>Lecanoromycetidae</taxon>
        <taxon>Lecanorales</taxon>
        <taxon>Lecanorineae</taxon>
        <taxon>Parmeliaceae</taxon>
        <taxon>Alectoria</taxon>
    </lineage>
</organism>
<protein>
    <recommendedName>
        <fullName evidence="2 5">acylphosphatase</fullName>
        <ecNumber evidence="2 5">3.6.1.7</ecNumber>
    </recommendedName>
</protein>
<dbReference type="SUPFAM" id="SSF54975">
    <property type="entry name" value="Acylphosphatase/BLUF domain-like"/>
    <property type="match status" value="1"/>
</dbReference>
<dbReference type="PANTHER" id="PTHR10029">
    <property type="entry name" value="ACYLPHOSPHATASE"/>
    <property type="match status" value="1"/>
</dbReference>
<accession>A0A8H3EAG3</accession>
<dbReference type="OrthoDB" id="7961613at2759"/>
<comment type="catalytic activity">
    <reaction evidence="4 5">
        <text>an acyl phosphate + H2O = a carboxylate + phosphate + H(+)</text>
        <dbReference type="Rhea" id="RHEA:14965"/>
        <dbReference type="ChEBI" id="CHEBI:15377"/>
        <dbReference type="ChEBI" id="CHEBI:15378"/>
        <dbReference type="ChEBI" id="CHEBI:29067"/>
        <dbReference type="ChEBI" id="CHEBI:43474"/>
        <dbReference type="ChEBI" id="CHEBI:59918"/>
        <dbReference type="EC" id="3.6.1.7"/>
    </reaction>
</comment>
<reference evidence="8" key="1">
    <citation type="submission" date="2021-03" db="EMBL/GenBank/DDBJ databases">
        <authorList>
            <person name="Tagirdzhanova G."/>
        </authorList>
    </citation>
    <scope>NUCLEOTIDE SEQUENCE</scope>
</reference>
<evidence type="ECO:0000256" key="1">
    <source>
        <dbReference type="ARBA" id="ARBA00005614"/>
    </source>
</evidence>
<dbReference type="Gene3D" id="3.30.70.100">
    <property type="match status" value="1"/>
</dbReference>
<keyword evidence="9" id="KW-1185">Reference proteome</keyword>
<evidence type="ECO:0000256" key="5">
    <source>
        <dbReference type="PROSITE-ProRule" id="PRU00520"/>
    </source>
</evidence>
<dbReference type="EC" id="3.6.1.7" evidence="2 5"/>
<comment type="similarity">
    <text evidence="1 6">Belongs to the acylphosphatase family.</text>
</comment>
<feature type="active site" evidence="5">
    <location>
        <position position="20"/>
    </location>
</feature>
<gene>
    <name evidence="8" type="ORF">ALECFALPRED_000052</name>
</gene>
<proteinExistence type="inferred from homology"/>
<dbReference type="InterPro" id="IPR001792">
    <property type="entry name" value="Acylphosphatase-like_dom"/>
</dbReference>